<reference evidence="13" key="1">
    <citation type="submission" date="2020-10" db="EMBL/GenBank/DDBJ databases">
        <authorList>
            <person name="Gilroy R."/>
        </authorList>
    </citation>
    <scope>NUCLEOTIDE SEQUENCE</scope>
    <source>
        <strain evidence="13">ChiHjej9B8-7071</strain>
    </source>
</reference>
<keyword evidence="4 10" id="KW-0378">Hydrolase</keyword>
<comment type="subcellular location">
    <subcellularLocation>
        <location evidence="10">Cytoplasm</location>
    </subcellularLocation>
</comment>
<reference evidence="13" key="2">
    <citation type="journal article" date="2021" name="PeerJ">
        <title>Extensive microbial diversity within the chicken gut microbiome revealed by metagenomics and culture.</title>
        <authorList>
            <person name="Gilroy R."/>
            <person name="Ravi A."/>
            <person name="Getino M."/>
            <person name="Pursley I."/>
            <person name="Horton D.L."/>
            <person name="Alikhan N.F."/>
            <person name="Baker D."/>
            <person name="Gharbi K."/>
            <person name="Hall N."/>
            <person name="Watson M."/>
            <person name="Adriaenssens E.M."/>
            <person name="Foster-Nyarko E."/>
            <person name="Jarju S."/>
            <person name="Secka A."/>
            <person name="Antonio M."/>
            <person name="Oren A."/>
            <person name="Chaudhuri R.R."/>
            <person name="La Ragione R."/>
            <person name="Hildebrand F."/>
            <person name="Pallen M.J."/>
        </authorList>
    </citation>
    <scope>NUCLEOTIDE SEQUENCE</scope>
    <source>
        <strain evidence="13">ChiHjej9B8-7071</strain>
    </source>
</reference>
<accession>A0A9D1A9M8</accession>
<comment type="catalytic activity">
    <reaction evidence="8 10">
        <text>5-[(5-phospho-1-deoxy-D-ribulos-1-ylimino)methylamino]-1-(5-phospho-beta-D-ribosyl)imidazole-4-carboxamide + L-glutamine = D-erythro-1-(imidazol-4-yl)glycerol 3-phosphate + 5-amino-1-(5-phospho-beta-D-ribosyl)imidazole-4-carboxamide + L-glutamate + H(+)</text>
        <dbReference type="Rhea" id="RHEA:24793"/>
        <dbReference type="ChEBI" id="CHEBI:15378"/>
        <dbReference type="ChEBI" id="CHEBI:29985"/>
        <dbReference type="ChEBI" id="CHEBI:58278"/>
        <dbReference type="ChEBI" id="CHEBI:58359"/>
        <dbReference type="ChEBI" id="CHEBI:58475"/>
        <dbReference type="ChEBI" id="CHEBI:58525"/>
        <dbReference type="EC" id="4.3.2.10"/>
    </reaction>
</comment>
<sequence length="204" mass="21844">MIAVIDYGVGNLFSLRHSLEFVGAEATVSGEAAVLRQADKLILPGVGAFGDAAQKLRDTGLDQVVLEEAAKGKPLMGICLGMQLLFEESEEYGLHRGLGLLQGKVVAMEGRLPQGLPIPHIGWNGLKLTAPACPLFRDTKEGDCVYFVHSFYAEGCEESLAATAEYGLDLTAAVWKGNVYGCQFHPEKSGTVGLNMLRAFVEEG</sequence>
<dbReference type="GO" id="GO:0016829">
    <property type="term" value="F:lyase activity"/>
    <property type="evidence" value="ECO:0007669"/>
    <property type="project" value="UniProtKB-KW"/>
</dbReference>
<dbReference type="Pfam" id="PF00117">
    <property type="entry name" value="GATase"/>
    <property type="match status" value="1"/>
</dbReference>
<dbReference type="NCBIfam" id="TIGR01855">
    <property type="entry name" value="IMP_synth_hisH"/>
    <property type="match status" value="1"/>
</dbReference>
<dbReference type="SUPFAM" id="SSF52317">
    <property type="entry name" value="Class I glutamine amidotransferase-like"/>
    <property type="match status" value="1"/>
</dbReference>
<evidence type="ECO:0000313" key="14">
    <source>
        <dbReference type="Proteomes" id="UP000824258"/>
    </source>
</evidence>
<dbReference type="InterPro" id="IPR017926">
    <property type="entry name" value="GATASE"/>
</dbReference>
<comment type="catalytic activity">
    <reaction evidence="9 10">
        <text>L-glutamine + H2O = L-glutamate + NH4(+)</text>
        <dbReference type="Rhea" id="RHEA:15889"/>
        <dbReference type="ChEBI" id="CHEBI:15377"/>
        <dbReference type="ChEBI" id="CHEBI:28938"/>
        <dbReference type="ChEBI" id="CHEBI:29985"/>
        <dbReference type="ChEBI" id="CHEBI:58359"/>
        <dbReference type="EC" id="3.5.1.2"/>
    </reaction>
</comment>
<feature type="active site" evidence="10 11">
    <location>
        <position position="187"/>
    </location>
</feature>
<evidence type="ECO:0000256" key="4">
    <source>
        <dbReference type="ARBA" id="ARBA00022801"/>
    </source>
</evidence>
<dbReference type="Proteomes" id="UP000824258">
    <property type="component" value="Unassembled WGS sequence"/>
</dbReference>
<evidence type="ECO:0000256" key="7">
    <source>
        <dbReference type="ARBA" id="ARBA00023239"/>
    </source>
</evidence>
<comment type="caution">
    <text evidence="13">The sequence shown here is derived from an EMBL/GenBank/DDBJ whole genome shotgun (WGS) entry which is preliminary data.</text>
</comment>
<dbReference type="GO" id="GO:0000107">
    <property type="term" value="F:imidazoleglycerol-phosphate synthase activity"/>
    <property type="evidence" value="ECO:0007669"/>
    <property type="project" value="UniProtKB-UniRule"/>
</dbReference>
<dbReference type="PANTHER" id="PTHR42701:SF1">
    <property type="entry name" value="IMIDAZOLE GLYCEROL PHOSPHATE SYNTHASE SUBUNIT HISH"/>
    <property type="match status" value="1"/>
</dbReference>
<protein>
    <recommendedName>
        <fullName evidence="10">Imidazole glycerol phosphate synthase subunit HisH</fullName>
        <ecNumber evidence="10">4.3.2.10</ecNumber>
    </recommendedName>
    <alternativeName>
        <fullName evidence="10">IGP synthase glutaminase subunit</fullName>
        <ecNumber evidence="10">3.5.1.2</ecNumber>
    </alternativeName>
    <alternativeName>
        <fullName evidence="10">IGP synthase subunit HisH</fullName>
    </alternativeName>
    <alternativeName>
        <fullName evidence="10">ImGP synthase subunit HisH</fullName>
        <shortName evidence="10">IGPS subunit HisH</shortName>
    </alternativeName>
</protein>
<evidence type="ECO:0000313" key="13">
    <source>
        <dbReference type="EMBL" id="HIR10459.1"/>
    </source>
</evidence>
<keyword evidence="3 10" id="KW-0028">Amino-acid biosynthesis</keyword>
<dbReference type="InterPro" id="IPR010139">
    <property type="entry name" value="Imidazole-glycPsynth_HisH"/>
</dbReference>
<evidence type="ECO:0000256" key="8">
    <source>
        <dbReference type="ARBA" id="ARBA00047838"/>
    </source>
</evidence>
<evidence type="ECO:0000256" key="9">
    <source>
        <dbReference type="ARBA" id="ARBA00049534"/>
    </source>
</evidence>
<evidence type="ECO:0000259" key="12">
    <source>
        <dbReference type="Pfam" id="PF00117"/>
    </source>
</evidence>
<name>A0A9D1A9M8_9FIRM</name>
<dbReference type="EMBL" id="DVGD01000288">
    <property type="protein sequence ID" value="HIR10459.1"/>
    <property type="molecule type" value="Genomic_DNA"/>
</dbReference>
<keyword evidence="10" id="KW-0963">Cytoplasm</keyword>
<evidence type="ECO:0000256" key="2">
    <source>
        <dbReference type="ARBA" id="ARBA00011152"/>
    </source>
</evidence>
<keyword evidence="5 10" id="KW-0315">Glutamine amidotransferase</keyword>
<evidence type="ECO:0000256" key="10">
    <source>
        <dbReference type="HAMAP-Rule" id="MF_00278"/>
    </source>
</evidence>
<comment type="pathway">
    <text evidence="1 10">Amino-acid biosynthesis; L-histidine biosynthesis; L-histidine from 5-phospho-alpha-D-ribose 1-diphosphate: step 5/9.</text>
</comment>
<gene>
    <name evidence="10 13" type="primary">hisH</name>
    <name evidence="13" type="ORF">IAA70_08645</name>
</gene>
<evidence type="ECO:0000256" key="1">
    <source>
        <dbReference type="ARBA" id="ARBA00005091"/>
    </source>
</evidence>
<dbReference type="CDD" id="cd01748">
    <property type="entry name" value="GATase1_IGP_Synthase"/>
    <property type="match status" value="1"/>
</dbReference>
<dbReference type="PROSITE" id="PS51273">
    <property type="entry name" value="GATASE_TYPE_1"/>
    <property type="match status" value="1"/>
</dbReference>
<dbReference type="Gene3D" id="3.40.50.880">
    <property type="match status" value="1"/>
</dbReference>
<dbReference type="AlphaFoldDB" id="A0A9D1A9M8"/>
<dbReference type="InterPro" id="IPR029062">
    <property type="entry name" value="Class_I_gatase-like"/>
</dbReference>
<keyword evidence="6 10" id="KW-0368">Histidine biosynthesis</keyword>
<dbReference type="EC" id="3.5.1.2" evidence="10"/>
<keyword evidence="7 10" id="KW-0456">Lyase</keyword>
<dbReference type="GO" id="GO:0005737">
    <property type="term" value="C:cytoplasm"/>
    <property type="evidence" value="ECO:0007669"/>
    <property type="project" value="UniProtKB-SubCell"/>
</dbReference>
<evidence type="ECO:0000256" key="3">
    <source>
        <dbReference type="ARBA" id="ARBA00022605"/>
    </source>
</evidence>
<evidence type="ECO:0000256" key="11">
    <source>
        <dbReference type="PIRSR" id="PIRSR000495-1"/>
    </source>
</evidence>
<dbReference type="EC" id="4.3.2.10" evidence="10"/>
<evidence type="ECO:0000256" key="6">
    <source>
        <dbReference type="ARBA" id="ARBA00023102"/>
    </source>
</evidence>
<dbReference type="PIRSF" id="PIRSF000495">
    <property type="entry name" value="Amidotransf_hisH"/>
    <property type="match status" value="1"/>
</dbReference>
<evidence type="ECO:0000256" key="5">
    <source>
        <dbReference type="ARBA" id="ARBA00022962"/>
    </source>
</evidence>
<dbReference type="GO" id="GO:0000105">
    <property type="term" value="P:L-histidine biosynthetic process"/>
    <property type="evidence" value="ECO:0007669"/>
    <property type="project" value="UniProtKB-UniRule"/>
</dbReference>
<comment type="function">
    <text evidence="10">IGPS catalyzes the conversion of PRFAR and glutamine to IGP, AICAR and glutamate. The HisH subunit catalyzes the hydrolysis of glutamine to glutamate and ammonia as part of the synthesis of IGP and AICAR. The resulting ammonia molecule is channeled to the active site of HisF.</text>
</comment>
<dbReference type="PANTHER" id="PTHR42701">
    <property type="entry name" value="IMIDAZOLE GLYCEROL PHOSPHATE SYNTHASE SUBUNIT HISH"/>
    <property type="match status" value="1"/>
</dbReference>
<feature type="active site" description="Nucleophile" evidence="10 11">
    <location>
        <position position="79"/>
    </location>
</feature>
<dbReference type="GO" id="GO:0004359">
    <property type="term" value="F:glutaminase activity"/>
    <property type="evidence" value="ECO:0007669"/>
    <property type="project" value="UniProtKB-EC"/>
</dbReference>
<organism evidence="13 14">
    <name type="scientific">Candidatus Avoscillospira stercoripullorum</name>
    <dbReference type="NCBI Taxonomy" id="2840709"/>
    <lineage>
        <taxon>Bacteria</taxon>
        <taxon>Bacillati</taxon>
        <taxon>Bacillota</taxon>
        <taxon>Clostridia</taxon>
        <taxon>Eubacteriales</taxon>
        <taxon>Oscillospiraceae</taxon>
        <taxon>Oscillospiraceae incertae sedis</taxon>
        <taxon>Candidatus Avoscillospira</taxon>
    </lineage>
</organism>
<dbReference type="HAMAP" id="MF_00278">
    <property type="entry name" value="HisH"/>
    <property type="match status" value="1"/>
</dbReference>
<feature type="domain" description="Glutamine amidotransferase" evidence="12">
    <location>
        <begin position="4"/>
        <end position="201"/>
    </location>
</feature>
<proteinExistence type="inferred from homology"/>
<feature type="active site" evidence="10 11">
    <location>
        <position position="185"/>
    </location>
</feature>
<comment type="subunit">
    <text evidence="2 10">Heterodimer of HisH and HisF.</text>
</comment>